<dbReference type="RefSeq" id="WP_408105868.1">
    <property type="nucleotide sequence ID" value="NZ_JBFNFH010000005.1"/>
</dbReference>
<dbReference type="Proteomes" id="UP001629536">
    <property type="component" value="Unassembled WGS sequence"/>
</dbReference>
<dbReference type="PANTHER" id="PTHR34297">
    <property type="entry name" value="HYPOTHETICAL CYTOSOLIC PROTEIN-RELATED"/>
    <property type="match status" value="1"/>
</dbReference>
<comment type="similarity">
    <text evidence="1">Belongs to the asp23 family.</text>
</comment>
<evidence type="ECO:0000256" key="1">
    <source>
        <dbReference type="ARBA" id="ARBA00005721"/>
    </source>
</evidence>
<accession>A0ABW9F5U8</accession>
<gene>
    <name evidence="2" type="ORF">ABGF40_03105</name>
</gene>
<proteinExistence type="inferred from homology"/>
<evidence type="ECO:0000313" key="3">
    <source>
        <dbReference type="Proteomes" id="UP001629536"/>
    </source>
</evidence>
<comment type="caution">
    <text evidence="2">The sequence shown here is derived from an EMBL/GenBank/DDBJ whole genome shotgun (WGS) entry which is preliminary data.</text>
</comment>
<keyword evidence="3" id="KW-1185">Reference proteome</keyword>
<dbReference type="EMBL" id="JBFNFH010000005">
    <property type="protein sequence ID" value="MFM1524654.1"/>
    <property type="molecule type" value="Genomic_DNA"/>
</dbReference>
<dbReference type="Pfam" id="PF03780">
    <property type="entry name" value="Asp23"/>
    <property type="match status" value="1"/>
</dbReference>
<evidence type="ECO:0000313" key="2">
    <source>
        <dbReference type="EMBL" id="MFM1524654.1"/>
    </source>
</evidence>
<dbReference type="InterPro" id="IPR005531">
    <property type="entry name" value="Asp23"/>
</dbReference>
<organism evidence="2 3">
    <name type="scientific">Helcococcus bovis</name>
    <dbReference type="NCBI Taxonomy" id="3153252"/>
    <lineage>
        <taxon>Bacteria</taxon>
        <taxon>Bacillati</taxon>
        <taxon>Bacillota</taxon>
        <taxon>Tissierellia</taxon>
        <taxon>Tissierellales</taxon>
        <taxon>Peptoniphilaceae</taxon>
        <taxon>Helcococcus</taxon>
    </lineage>
</organism>
<sequence length="116" mass="12633">MSATLKNSHGKIAIDHKVIATIAAESAQETYGIVGLVAQNTKDGIFELLKFENKTKGVKVTVNGDIVDVDLVVMMEFGVRIAVVADNIIEKVKYNIEKNTHLKVNSVNVIVQGIRV</sequence>
<name>A0ABW9F5U8_9FIRM</name>
<dbReference type="PANTHER" id="PTHR34297:SF2">
    <property type="entry name" value="ASP23_GLS24 FAMILY ENVELOPE STRESS RESPONSE PROTEIN"/>
    <property type="match status" value="1"/>
</dbReference>
<protein>
    <submittedName>
        <fullName evidence="2">Asp23/Gls24 family envelope stress response protein</fullName>
    </submittedName>
</protein>
<reference evidence="2 3" key="1">
    <citation type="journal article" date="2024" name="Front. Microbiol.">
        <title>Pangenomic and biochemical analyses of Helcococcus ovis reveal widespread tetracycline resistance and a novel bacterial species, Helcococcus bovis.</title>
        <authorList>
            <person name="Cunha F."/>
            <person name="Zhai Y."/>
            <person name="Casaro S."/>
            <person name="Jones K.L."/>
            <person name="Hernandez M."/>
            <person name="Bisinotto R.S."/>
            <person name="Kariyawasam S."/>
            <person name="Brown M.B."/>
            <person name="Phillips A."/>
            <person name="Jeong K.C."/>
            <person name="Galvao K.N."/>
        </authorList>
    </citation>
    <scope>NUCLEOTIDE SEQUENCE [LARGE SCALE GENOMIC DNA]</scope>
    <source>
        <strain evidence="2 3">KG197</strain>
    </source>
</reference>